<name>A0A2P8D5X7_9BACT</name>
<evidence type="ECO:0000259" key="2">
    <source>
        <dbReference type="Pfam" id="PF18962"/>
    </source>
</evidence>
<sequence>MKRALLVACLSAVAGLSQAQPVIESAEFDYLAVPNFDCKNFLSMTAIDPGPAGADVTWDFSSRKLVAGIRYTAAACPGDSDCGTFATANQVLKTNISTKVFFAKSATELNQVGEFSPSSFSFSDPMKMLEFPIAYNQAYSDNFFGSGVVGMRSGSVNSIIDGYGTLKTPAGTYYNVLRQKLVENTVALTSGQAIQMRITHYYWMAANQHHYIMSLIVNETINSSAPPVYAFSYVSPESGTSIEDKETLAATVSLYPNPASSSFTIKTGHLAAKAVTVYNLLGQRMLQRACAGKNAGAALTLDNLQLAPGCYFVKIDTDKGIVTKQVVIR</sequence>
<keyword evidence="4" id="KW-1185">Reference proteome</keyword>
<dbReference type="Proteomes" id="UP000240572">
    <property type="component" value="Unassembled WGS sequence"/>
</dbReference>
<evidence type="ECO:0000313" key="4">
    <source>
        <dbReference type="Proteomes" id="UP000240572"/>
    </source>
</evidence>
<dbReference type="InterPro" id="IPR026444">
    <property type="entry name" value="Secre_tail"/>
</dbReference>
<dbReference type="OrthoDB" id="954626at2"/>
<dbReference type="Pfam" id="PF18962">
    <property type="entry name" value="Por_Secre_tail"/>
    <property type="match status" value="1"/>
</dbReference>
<feature type="signal peptide" evidence="1">
    <location>
        <begin position="1"/>
        <end position="19"/>
    </location>
</feature>
<gene>
    <name evidence="3" type="ORF">B0I18_103203</name>
</gene>
<dbReference type="AlphaFoldDB" id="A0A2P8D5X7"/>
<keyword evidence="1" id="KW-0732">Signal</keyword>
<comment type="caution">
    <text evidence="3">The sequence shown here is derived from an EMBL/GenBank/DDBJ whole genome shotgun (WGS) entry which is preliminary data.</text>
</comment>
<dbReference type="RefSeq" id="WP_106522807.1">
    <property type="nucleotide sequence ID" value="NZ_PYGD01000003.1"/>
</dbReference>
<dbReference type="EMBL" id="PYGD01000003">
    <property type="protein sequence ID" value="PSK92626.1"/>
    <property type="molecule type" value="Genomic_DNA"/>
</dbReference>
<feature type="domain" description="Secretion system C-terminal sorting" evidence="2">
    <location>
        <begin position="254"/>
        <end position="328"/>
    </location>
</feature>
<organism evidence="3 4">
    <name type="scientific">Taibaiella chishuiensis</name>
    <dbReference type="NCBI Taxonomy" id="1434707"/>
    <lineage>
        <taxon>Bacteria</taxon>
        <taxon>Pseudomonadati</taxon>
        <taxon>Bacteroidota</taxon>
        <taxon>Chitinophagia</taxon>
        <taxon>Chitinophagales</taxon>
        <taxon>Chitinophagaceae</taxon>
        <taxon>Taibaiella</taxon>
    </lineage>
</organism>
<reference evidence="3 4" key="1">
    <citation type="submission" date="2018-03" db="EMBL/GenBank/DDBJ databases">
        <title>Genomic Encyclopedia of Type Strains, Phase III (KMG-III): the genomes of soil and plant-associated and newly described type strains.</title>
        <authorList>
            <person name="Whitman W."/>
        </authorList>
    </citation>
    <scope>NUCLEOTIDE SEQUENCE [LARGE SCALE GENOMIC DNA]</scope>
    <source>
        <strain evidence="3 4">CGMCC 1.12700</strain>
    </source>
</reference>
<evidence type="ECO:0000313" key="3">
    <source>
        <dbReference type="EMBL" id="PSK92626.1"/>
    </source>
</evidence>
<proteinExistence type="predicted"/>
<evidence type="ECO:0000256" key="1">
    <source>
        <dbReference type="SAM" id="SignalP"/>
    </source>
</evidence>
<protein>
    <submittedName>
        <fullName evidence="3">Putative secreted protein (Por secretion system target)</fullName>
    </submittedName>
</protein>
<feature type="chain" id="PRO_5015123060" evidence="1">
    <location>
        <begin position="20"/>
        <end position="329"/>
    </location>
</feature>
<dbReference type="NCBIfam" id="TIGR04183">
    <property type="entry name" value="Por_Secre_tail"/>
    <property type="match status" value="1"/>
</dbReference>
<accession>A0A2P8D5X7</accession>